<dbReference type="GO" id="GO:0031411">
    <property type="term" value="C:gas vesicle"/>
    <property type="evidence" value="ECO:0007669"/>
    <property type="project" value="UniProtKB-SubCell"/>
</dbReference>
<comment type="caution">
    <text evidence="11">The sequence shown here is derived from an EMBL/GenBank/DDBJ whole genome shotgun (WGS) entry which is preliminary data.</text>
</comment>
<keyword evidence="3" id="KW-0963">Cytoplasm</keyword>
<organism evidence="11 12">
    <name type="scientific">Candidatus Falkowbacteria bacterium RBG_13_39_14</name>
    <dbReference type="NCBI Taxonomy" id="1797985"/>
    <lineage>
        <taxon>Bacteria</taxon>
        <taxon>Candidatus Falkowiibacteriota</taxon>
    </lineage>
</organism>
<dbReference type="SMART" id="SM00382">
    <property type="entry name" value="AAA"/>
    <property type="match status" value="1"/>
</dbReference>
<evidence type="ECO:0000256" key="6">
    <source>
        <dbReference type="ARBA" id="ARBA00022840"/>
    </source>
</evidence>
<dbReference type="Proteomes" id="UP000178323">
    <property type="component" value="Unassembled WGS sequence"/>
</dbReference>
<dbReference type="GO" id="GO:0005524">
    <property type="term" value="F:ATP binding"/>
    <property type="evidence" value="ECO:0007669"/>
    <property type="project" value="UniProtKB-KW"/>
</dbReference>
<evidence type="ECO:0000313" key="11">
    <source>
        <dbReference type="EMBL" id="OGF22488.1"/>
    </source>
</evidence>
<keyword evidence="6" id="KW-0067">ATP-binding</keyword>
<protein>
    <submittedName>
        <fullName evidence="11">Gas vesicle protein GvpN</fullName>
    </submittedName>
</protein>
<dbReference type="InterPro" id="IPR027417">
    <property type="entry name" value="P-loop_NTPase"/>
</dbReference>
<sequence>MPYLSSSDEESYLIEPKPLSGFVETPYIKEITLRAINYIKAGFPLHFRGVSGTGKTTFAMHVASKIGRSVILIHGDDQLGTSDLVGGEHGYRYRSLVDNFISRVRKTEEDMTKRWADNRLTIACKNGNTLIYDEFTRSKPEANNIFLSVLQEKVMDLPANRDGENAYLRVHPNFTAIFTSNPEEYAGVHKAQDALRDRMVTIDLDYMDRSTEIAICQAKAGIPYKEAEAIVDIVRGLRDSGEYEFAPTVRGAIMIARSCKSQDGAEVAHKNKIFRQICHDVLSSETSRLGTRNNHEKVKKLIDELIAKRCRRKRGLSLSAIWR</sequence>
<comment type="similarity">
    <text evidence="2">Belongs to the CbbQ/NirQ/NorQ/GpvN family.</text>
</comment>
<dbReference type="AlphaFoldDB" id="A0A1F5S6Y3"/>
<evidence type="ECO:0000256" key="7">
    <source>
        <dbReference type="ARBA" id="ARBA00022987"/>
    </source>
</evidence>
<dbReference type="STRING" id="1797985.A2Y83_05450"/>
<accession>A0A1F5S6Y3</accession>
<dbReference type="EMBL" id="MFFS01000024">
    <property type="protein sequence ID" value="OGF22488.1"/>
    <property type="molecule type" value="Genomic_DNA"/>
</dbReference>
<dbReference type="PANTHER" id="PTHR42759">
    <property type="entry name" value="MOXR FAMILY PROTEIN"/>
    <property type="match status" value="1"/>
</dbReference>
<dbReference type="SUPFAM" id="SSF52540">
    <property type="entry name" value="P-loop containing nucleoside triphosphate hydrolases"/>
    <property type="match status" value="1"/>
</dbReference>
<reference evidence="11 12" key="1">
    <citation type="journal article" date="2016" name="Nat. Commun.">
        <title>Thousands of microbial genomes shed light on interconnected biogeochemical processes in an aquifer system.</title>
        <authorList>
            <person name="Anantharaman K."/>
            <person name="Brown C.T."/>
            <person name="Hug L.A."/>
            <person name="Sharon I."/>
            <person name="Castelle C.J."/>
            <person name="Probst A.J."/>
            <person name="Thomas B.C."/>
            <person name="Singh A."/>
            <person name="Wilkins M.J."/>
            <person name="Karaoz U."/>
            <person name="Brodie E.L."/>
            <person name="Williams K.H."/>
            <person name="Hubbard S.S."/>
            <person name="Banfield J.F."/>
        </authorList>
    </citation>
    <scope>NUCLEOTIDE SEQUENCE [LARGE SCALE GENOMIC DNA]</scope>
</reference>
<dbReference type="PANTHER" id="PTHR42759:SF1">
    <property type="entry name" value="MAGNESIUM-CHELATASE SUBUNIT CHLD"/>
    <property type="match status" value="1"/>
</dbReference>
<evidence type="ECO:0000313" key="12">
    <source>
        <dbReference type="Proteomes" id="UP000178323"/>
    </source>
</evidence>
<proteinExistence type="inferred from homology"/>
<comment type="catalytic activity">
    <reaction evidence="9">
        <text>ATP + H2O = ADP + phosphate + H(+)</text>
        <dbReference type="Rhea" id="RHEA:13065"/>
        <dbReference type="ChEBI" id="CHEBI:15377"/>
        <dbReference type="ChEBI" id="CHEBI:15378"/>
        <dbReference type="ChEBI" id="CHEBI:30616"/>
        <dbReference type="ChEBI" id="CHEBI:43474"/>
        <dbReference type="ChEBI" id="CHEBI:456216"/>
    </reaction>
</comment>
<dbReference type="InterPro" id="IPR013462">
    <property type="entry name" value="Gas-vesicle_GvpN"/>
</dbReference>
<name>A0A1F5S6Y3_9BACT</name>
<dbReference type="Gene3D" id="3.40.50.300">
    <property type="entry name" value="P-loop containing nucleotide triphosphate hydrolases"/>
    <property type="match status" value="1"/>
</dbReference>
<evidence type="ECO:0000256" key="1">
    <source>
        <dbReference type="ARBA" id="ARBA00004496"/>
    </source>
</evidence>
<evidence type="ECO:0000256" key="9">
    <source>
        <dbReference type="ARBA" id="ARBA00049360"/>
    </source>
</evidence>
<keyword evidence="5" id="KW-0378">Hydrolase</keyword>
<feature type="domain" description="AAA+ ATPase" evidence="10">
    <location>
        <begin position="41"/>
        <end position="211"/>
    </location>
</feature>
<evidence type="ECO:0000259" key="10">
    <source>
        <dbReference type="SMART" id="SM00382"/>
    </source>
</evidence>
<evidence type="ECO:0000256" key="4">
    <source>
        <dbReference type="ARBA" id="ARBA00022741"/>
    </source>
</evidence>
<dbReference type="NCBIfam" id="TIGR02640">
    <property type="entry name" value="gas_vesic_GvpN"/>
    <property type="match status" value="1"/>
</dbReference>
<evidence type="ECO:0000256" key="5">
    <source>
        <dbReference type="ARBA" id="ARBA00022801"/>
    </source>
</evidence>
<keyword evidence="4" id="KW-0547">Nucleotide-binding</keyword>
<dbReference type="GO" id="GO:0031412">
    <property type="term" value="P:gas vesicle organization"/>
    <property type="evidence" value="ECO:0007669"/>
    <property type="project" value="InterPro"/>
</dbReference>
<dbReference type="GO" id="GO:0016887">
    <property type="term" value="F:ATP hydrolysis activity"/>
    <property type="evidence" value="ECO:0007669"/>
    <property type="project" value="InterPro"/>
</dbReference>
<comment type="subcellular location">
    <subcellularLocation>
        <location evidence="1">Cytoplasm</location>
    </subcellularLocation>
    <subcellularLocation>
        <location evidence="8">Gas vesicle</location>
    </subcellularLocation>
</comment>
<evidence type="ECO:0000256" key="2">
    <source>
        <dbReference type="ARBA" id="ARBA00009417"/>
    </source>
</evidence>
<dbReference type="InterPro" id="IPR003593">
    <property type="entry name" value="AAA+_ATPase"/>
</dbReference>
<evidence type="ECO:0000256" key="3">
    <source>
        <dbReference type="ARBA" id="ARBA00022490"/>
    </source>
</evidence>
<evidence type="ECO:0000256" key="8">
    <source>
        <dbReference type="ARBA" id="ARBA00035108"/>
    </source>
</evidence>
<dbReference type="GO" id="GO:0005737">
    <property type="term" value="C:cytoplasm"/>
    <property type="evidence" value="ECO:0007669"/>
    <property type="project" value="UniProtKB-SubCell"/>
</dbReference>
<keyword evidence="7" id="KW-0304">Gas vesicle</keyword>
<gene>
    <name evidence="11" type="ORF">A2Y83_05450</name>
</gene>
<dbReference type="InterPro" id="IPR050764">
    <property type="entry name" value="CbbQ/NirQ/NorQ/GpvN"/>
</dbReference>
<dbReference type="InterPro" id="IPR011704">
    <property type="entry name" value="ATPase_dyneun-rel_AAA"/>
</dbReference>
<dbReference type="Pfam" id="PF07728">
    <property type="entry name" value="AAA_5"/>
    <property type="match status" value="1"/>
</dbReference>